<feature type="region of interest" description="Disordered" evidence="1">
    <location>
        <begin position="1"/>
        <end position="39"/>
    </location>
</feature>
<feature type="domain" description="U1-type" evidence="3">
    <location>
        <begin position="307"/>
        <end position="336"/>
    </location>
</feature>
<feature type="compositionally biased region" description="Low complexity" evidence="1">
    <location>
        <begin position="21"/>
        <end position="33"/>
    </location>
</feature>
<feature type="domain" description="C2H2-type" evidence="2">
    <location>
        <begin position="305"/>
        <end position="329"/>
    </location>
</feature>
<accession>A0A7J7NDC1</accession>
<evidence type="ECO:0008006" key="6">
    <source>
        <dbReference type="Google" id="ProtNLM"/>
    </source>
</evidence>
<feature type="domain" description="C2H2-type" evidence="2">
    <location>
        <begin position="275"/>
        <end position="299"/>
    </location>
</feature>
<proteinExistence type="predicted"/>
<dbReference type="PANTHER" id="PTHR47487:SF8">
    <property type="entry name" value="OS08G0270900 PROTEIN"/>
    <property type="match status" value="1"/>
</dbReference>
<feature type="domain" description="U1-type" evidence="3">
    <location>
        <begin position="162"/>
        <end position="196"/>
    </location>
</feature>
<name>A0A7J7NDC1_9MAGN</name>
<feature type="domain" description="U1-type" evidence="3">
    <location>
        <begin position="108"/>
        <end position="142"/>
    </location>
</feature>
<dbReference type="InterPro" id="IPR036236">
    <property type="entry name" value="Znf_C2H2_sf"/>
</dbReference>
<evidence type="ECO:0000259" key="3">
    <source>
        <dbReference type="SMART" id="SM00451"/>
    </source>
</evidence>
<feature type="domain" description="U1-type" evidence="3">
    <location>
        <begin position="272"/>
        <end position="306"/>
    </location>
</feature>
<feature type="domain" description="C2H2-type" evidence="2">
    <location>
        <begin position="165"/>
        <end position="189"/>
    </location>
</feature>
<sequence length="370" mass="40968">MWKLATLPGIAGMRDTNGTEPPLVSTSPTPSVLINNSVGQPLPNKILQRRKRRTRRIVKTARCEISDTACCNNHELDKQKVGKKLEKLKVQEESSSSPQEAGDTKMPVQSLRCEICDISCSSKVSLEHHDVGSKHTKMLKKLKEQQELSKNPQEAGEHRRTVPSIRCELCNITCNNTLLLDGHNVGKKHMKKLEKLNKQQLLSNSPQKANDGDAQSKTNNGNAEVVIDPQENLSSVCDDTEQQQLQKKRVISEELPGKKKRKVMKVGVPQENDERVCGMCNVTCSSQNMMDLHLAGKKHFVTLKRFCGLCNVTCNSQNMMELHLAGKKHSASLKKIHAAEATSSIHAAEDAAYSPSPHQGQVGCCMNTDH</sequence>
<comment type="caution">
    <text evidence="4">The sequence shown here is derived from an EMBL/GenBank/DDBJ whole genome shotgun (WGS) entry which is preliminary data.</text>
</comment>
<feature type="domain" description="C2H2-type" evidence="2">
    <location>
        <begin position="111"/>
        <end position="135"/>
    </location>
</feature>
<dbReference type="SMART" id="SM00451">
    <property type="entry name" value="ZnF_U1"/>
    <property type="match status" value="4"/>
</dbReference>
<dbReference type="InterPro" id="IPR003604">
    <property type="entry name" value="Matrin/U1-like-C_Znf_C2H2"/>
</dbReference>
<protein>
    <recommendedName>
        <fullName evidence="6">C2H2-type domain-containing protein</fullName>
    </recommendedName>
</protein>
<reference evidence="4 5" key="1">
    <citation type="journal article" date="2020" name="IScience">
        <title>Genome Sequencing of the Endangered Kingdonia uniflora (Circaeasteraceae, Ranunculales) Reveals Potential Mechanisms of Evolutionary Specialization.</title>
        <authorList>
            <person name="Sun Y."/>
            <person name="Deng T."/>
            <person name="Zhang A."/>
            <person name="Moore M.J."/>
            <person name="Landis J.B."/>
            <person name="Lin N."/>
            <person name="Zhang H."/>
            <person name="Zhang X."/>
            <person name="Huang J."/>
            <person name="Zhang X."/>
            <person name="Sun H."/>
            <person name="Wang H."/>
        </authorList>
    </citation>
    <scope>NUCLEOTIDE SEQUENCE [LARGE SCALE GENOMIC DNA]</scope>
    <source>
        <strain evidence="4">TB1705</strain>
        <tissue evidence="4">Leaf</tissue>
    </source>
</reference>
<dbReference type="AlphaFoldDB" id="A0A7J7NDC1"/>
<evidence type="ECO:0000259" key="2">
    <source>
        <dbReference type="SMART" id="SM00355"/>
    </source>
</evidence>
<dbReference type="SUPFAM" id="SSF57667">
    <property type="entry name" value="beta-beta-alpha zinc fingers"/>
    <property type="match status" value="4"/>
</dbReference>
<evidence type="ECO:0000313" key="5">
    <source>
        <dbReference type="Proteomes" id="UP000541444"/>
    </source>
</evidence>
<dbReference type="Proteomes" id="UP000541444">
    <property type="component" value="Unassembled WGS sequence"/>
</dbReference>
<gene>
    <name evidence="4" type="ORF">GIB67_000749</name>
</gene>
<keyword evidence="5" id="KW-1185">Reference proteome</keyword>
<dbReference type="Gene3D" id="3.30.160.60">
    <property type="entry name" value="Classic Zinc Finger"/>
    <property type="match status" value="4"/>
</dbReference>
<dbReference type="GO" id="GO:0003676">
    <property type="term" value="F:nucleic acid binding"/>
    <property type="evidence" value="ECO:0007669"/>
    <property type="project" value="InterPro"/>
</dbReference>
<dbReference type="SMART" id="SM00355">
    <property type="entry name" value="ZnF_C2H2"/>
    <property type="match status" value="4"/>
</dbReference>
<evidence type="ECO:0000256" key="1">
    <source>
        <dbReference type="SAM" id="MobiDB-lite"/>
    </source>
</evidence>
<dbReference type="InterPro" id="IPR013087">
    <property type="entry name" value="Znf_C2H2_type"/>
</dbReference>
<dbReference type="Pfam" id="PF12874">
    <property type="entry name" value="zf-met"/>
    <property type="match status" value="4"/>
</dbReference>
<dbReference type="PANTHER" id="PTHR47487">
    <property type="entry name" value="OS06G0651300 PROTEIN-RELATED"/>
    <property type="match status" value="1"/>
</dbReference>
<dbReference type="GO" id="GO:0008270">
    <property type="term" value="F:zinc ion binding"/>
    <property type="evidence" value="ECO:0007669"/>
    <property type="project" value="InterPro"/>
</dbReference>
<dbReference type="EMBL" id="JACGCM010000859">
    <property type="protein sequence ID" value="KAF6165165.1"/>
    <property type="molecule type" value="Genomic_DNA"/>
</dbReference>
<evidence type="ECO:0000313" key="4">
    <source>
        <dbReference type="EMBL" id="KAF6165165.1"/>
    </source>
</evidence>
<organism evidence="4 5">
    <name type="scientific">Kingdonia uniflora</name>
    <dbReference type="NCBI Taxonomy" id="39325"/>
    <lineage>
        <taxon>Eukaryota</taxon>
        <taxon>Viridiplantae</taxon>
        <taxon>Streptophyta</taxon>
        <taxon>Embryophyta</taxon>
        <taxon>Tracheophyta</taxon>
        <taxon>Spermatophyta</taxon>
        <taxon>Magnoliopsida</taxon>
        <taxon>Ranunculales</taxon>
        <taxon>Circaeasteraceae</taxon>
        <taxon>Kingdonia</taxon>
    </lineage>
</organism>
<dbReference type="OrthoDB" id="434647at2759"/>